<dbReference type="Ensembl" id="ENSVURT00010019376.1">
    <property type="protein sequence ID" value="ENSVURP00010017048.1"/>
    <property type="gene ID" value="ENSVURG00010013038.1"/>
</dbReference>
<dbReference type="InterPro" id="IPR050412">
    <property type="entry name" value="Ig-like_Receptors_ImmuneReg"/>
</dbReference>
<evidence type="ECO:0000256" key="5">
    <source>
        <dbReference type="SAM" id="MobiDB-lite"/>
    </source>
</evidence>
<dbReference type="PANTHER" id="PTHR11738:SF186">
    <property type="entry name" value="OSTEOCLAST-ASSOCIATED IMMUNOGLOBULIN-LIKE RECEPTOR"/>
    <property type="match status" value="1"/>
</dbReference>
<keyword evidence="1" id="KW-0677">Repeat</keyword>
<dbReference type="SMART" id="SM00409">
    <property type="entry name" value="IG"/>
    <property type="match status" value="2"/>
</dbReference>
<evidence type="ECO:0000256" key="4">
    <source>
        <dbReference type="ARBA" id="ARBA00023319"/>
    </source>
</evidence>
<proteinExistence type="predicted"/>
<protein>
    <recommendedName>
        <fullName evidence="6">Immunoglobulin domain-containing protein</fullName>
    </recommendedName>
</protein>
<evidence type="ECO:0000256" key="1">
    <source>
        <dbReference type="ARBA" id="ARBA00022737"/>
    </source>
</evidence>
<dbReference type="InterPro" id="IPR036179">
    <property type="entry name" value="Ig-like_dom_sf"/>
</dbReference>
<evidence type="ECO:0000313" key="7">
    <source>
        <dbReference type="Ensembl" id="ENSVURP00010017048.1"/>
    </source>
</evidence>
<dbReference type="InterPro" id="IPR013783">
    <property type="entry name" value="Ig-like_fold"/>
</dbReference>
<dbReference type="AlphaFoldDB" id="A0A4X2KZC6"/>
<dbReference type="SUPFAM" id="SSF48726">
    <property type="entry name" value="Immunoglobulin"/>
    <property type="match status" value="3"/>
</dbReference>
<dbReference type="GO" id="GO:0005886">
    <property type="term" value="C:plasma membrane"/>
    <property type="evidence" value="ECO:0007669"/>
    <property type="project" value="TreeGrafter"/>
</dbReference>
<dbReference type="Gene3D" id="2.60.40.10">
    <property type="entry name" value="Immunoglobulins"/>
    <property type="match status" value="3"/>
</dbReference>
<accession>A0A4X2KZC6</accession>
<reference evidence="7" key="3">
    <citation type="submission" date="2025-09" db="UniProtKB">
        <authorList>
            <consortium name="Ensembl"/>
        </authorList>
    </citation>
    <scope>IDENTIFICATION</scope>
</reference>
<dbReference type="GeneTree" id="ENSGT00940000169643"/>
<reference evidence="7" key="2">
    <citation type="submission" date="2025-08" db="UniProtKB">
        <authorList>
            <consortium name="Ensembl"/>
        </authorList>
    </citation>
    <scope>IDENTIFICATION</scope>
</reference>
<dbReference type="Pfam" id="PF13895">
    <property type="entry name" value="Ig_2"/>
    <property type="match status" value="1"/>
</dbReference>
<evidence type="ECO:0000256" key="3">
    <source>
        <dbReference type="ARBA" id="ARBA00023180"/>
    </source>
</evidence>
<sequence length="328" mass="36542">MRKLRQIEVKCSSRLLINSLGTLTDVDTTPRLWIESESPSTPWANVTLQCLATNTLATKFQLLKDGEIFSSLSALEPCARFPLGPVTADNKGIYRCQIQWEENHWSQISAPVEVTGTEPLPAPSLQAEPGPWILHGLETELHCQGGLLGMTFDLYQEGEQEPVDSSHTPRPEATFIIKSPGNYTCQYRPPTMASRVRSVPSETIHPSLEPRGNLVIRPGGFVTFRCRTSFSGLQFKLLKDGEEAFVPAMSSTDPQLNDFHLTDLEPGAGGKYSCRYRFQQGPLIWSKDSESLELILTTGKWGWGREQDRALGKPASGPSLFNRPIHRY</sequence>
<keyword evidence="3" id="KW-0325">Glycoprotein</keyword>
<keyword evidence="2" id="KW-1015">Disulfide bond</keyword>
<evidence type="ECO:0000313" key="8">
    <source>
        <dbReference type="Proteomes" id="UP000314987"/>
    </source>
</evidence>
<dbReference type="GO" id="GO:0002764">
    <property type="term" value="P:immune response-regulating signaling pathway"/>
    <property type="evidence" value="ECO:0007669"/>
    <property type="project" value="TreeGrafter"/>
</dbReference>
<evidence type="ECO:0000256" key="2">
    <source>
        <dbReference type="ARBA" id="ARBA00023157"/>
    </source>
</evidence>
<dbReference type="PANTHER" id="PTHR11738">
    <property type="entry name" value="MHC CLASS I NK CELL RECEPTOR"/>
    <property type="match status" value="1"/>
</dbReference>
<dbReference type="Proteomes" id="UP000314987">
    <property type="component" value="Unassembled WGS sequence"/>
</dbReference>
<keyword evidence="4" id="KW-0393">Immunoglobulin domain</keyword>
<reference evidence="8" key="1">
    <citation type="submission" date="2018-12" db="EMBL/GenBank/DDBJ databases">
        <authorList>
            <person name="Yazar S."/>
        </authorList>
    </citation>
    <scope>NUCLEOTIDE SEQUENCE [LARGE SCALE GENOMIC DNA]</scope>
</reference>
<evidence type="ECO:0000259" key="6">
    <source>
        <dbReference type="SMART" id="SM00409"/>
    </source>
</evidence>
<name>A0A4X2KZC6_VOMUR</name>
<dbReference type="InterPro" id="IPR003599">
    <property type="entry name" value="Ig_sub"/>
</dbReference>
<feature type="domain" description="Immunoglobulin" evidence="6">
    <location>
        <begin position="211"/>
        <end position="297"/>
    </location>
</feature>
<keyword evidence="8" id="KW-1185">Reference proteome</keyword>
<feature type="domain" description="Immunoglobulin" evidence="6">
    <location>
        <begin position="39"/>
        <end position="117"/>
    </location>
</feature>
<organism evidence="7 8">
    <name type="scientific">Vombatus ursinus</name>
    <name type="common">Common wombat</name>
    <dbReference type="NCBI Taxonomy" id="29139"/>
    <lineage>
        <taxon>Eukaryota</taxon>
        <taxon>Metazoa</taxon>
        <taxon>Chordata</taxon>
        <taxon>Craniata</taxon>
        <taxon>Vertebrata</taxon>
        <taxon>Euteleostomi</taxon>
        <taxon>Mammalia</taxon>
        <taxon>Metatheria</taxon>
        <taxon>Diprotodontia</taxon>
        <taxon>Vombatidae</taxon>
        <taxon>Vombatus</taxon>
    </lineage>
</organism>
<feature type="region of interest" description="Disordered" evidence="5">
    <location>
        <begin position="307"/>
        <end position="328"/>
    </location>
</feature>
<dbReference type="FunFam" id="2.60.40.10:FF:000033">
    <property type="entry name" value="Killer cell immunoglobulin-like receptor"/>
    <property type="match status" value="2"/>
</dbReference>